<keyword evidence="2 3" id="KW-0694">RNA-binding</keyword>
<evidence type="ECO:0000256" key="2">
    <source>
        <dbReference type="ARBA" id="ARBA00022884"/>
    </source>
</evidence>
<dbReference type="InterPro" id="IPR014720">
    <property type="entry name" value="dsRBD_dom"/>
</dbReference>
<dbReference type="GO" id="GO:0003725">
    <property type="term" value="F:double-stranded RNA binding"/>
    <property type="evidence" value="ECO:0007669"/>
    <property type="project" value="TreeGrafter"/>
</dbReference>
<feature type="compositionally biased region" description="Basic residues" evidence="4">
    <location>
        <begin position="429"/>
        <end position="442"/>
    </location>
</feature>
<name>A0A7E4RV00_CIMLE</name>
<dbReference type="GO" id="GO:0005886">
    <property type="term" value="C:plasma membrane"/>
    <property type="evidence" value="ECO:0007669"/>
    <property type="project" value="TreeGrafter"/>
</dbReference>
<feature type="chain" id="PRO_5036202635" description="DRBM domain-containing protein" evidence="5">
    <location>
        <begin position="37"/>
        <end position="745"/>
    </location>
</feature>
<dbReference type="SMART" id="SM00358">
    <property type="entry name" value="DSRM"/>
    <property type="match status" value="5"/>
</dbReference>
<accession>A0A7E4RV00</accession>
<dbReference type="OMA" id="RPANHAQ"/>
<evidence type="ECO:0000313" key="8">
    <source>
        <dbReference type="Proteomes" id="UP000494040"/>
    </source>
</evidence>
<evidence type="ECO:0000313" key="7">
    <source>
        <dbReference type="EnsemblMetazoa" id="XP_014252624.1"/>
    </source>
</evidence>
<dbReference type="AlphaFoldDB" id="A0A7E4RV00"/>
<dbReference type="GO" id="GO:0098964">
    <property type="term" value="P:anterograde dendritic transport of messenger ribonucleoprotein complex"/>
    <property type="evidence" value="ECO:0007669"/>
    <property type="project" value="TreeGrafter"/>
</dbReference>
<dbReference type="EnsemblMetazoa" id="XM_014397138.2">
    <property type="protein sequence ID" value="XP_014252624.1"/>
    <property type="gene ID" value="LOC106668418"/>
</dbReference>
<dbReference type="SUPFAM" id="SSF54768">
    <property type="entry name" value="dsRNA-binding domain-like"/>
    <property type="match status" value="5"/>
</dbReference>
<dbReference type="InterPro" id="IPR051740">
    <property type="entry name" value="DRBM-containing_protein"/>
</dbReference>
<dbReference type="GO" id="GO:0007281">
    <property type="term" value="P:germ cell development"/>
    <property type="evidence" value="ECO:0007669"/>
    <property type="project" value="TreeGrafter"/>
</dbReference>
<dbReference type="GO" id="GO:0043025">
    <property type="term" value="C:neuronal cell body"/>
    <property type="evidence" value="ECO:0007669"/>
    <property type="project" value="TreeGrafter"/>
</dbReference>
<dbReference type="Pfam" id="PF00035">
    <property type="entry name" value="dsrm"/>
    <property type="match status" value="3"/>
</dbReference>
<evidence type="ECO:0000256" key="3">
    <source>
        <dbReference type="PROSITE-ProRule" id="PRU00266"/>
    </source>
</evidence>
<dbReference type="GO" id="GO:0008298">
    <property type="term" value="P:intracellular mRNA localization"/>
    <property type="evidence" value="ECO:0007669"/>
    <property type="project" value="TreeGrafter"/>
</dbReference>
<protein>
    <recommendedName>
        <fullName evidence="6">DRBM domain-containing protein</fullName>
    </recommendedName>
</protein>
<dbReference type="EnsemblMetazoa" id="XM_014397139.2">
    <property type="protein sequence ID" value="XP_014252625.1"/>
    <property type="gene ID" value="LOC106668418"/>
</dbReference>
<feature type="region of interest" description="Disordered" evidence="4">
    <location>
        <begin position="75"/>
        <end position="108"/>
    </location>
</feature>
<proteinExistence type="predicted"/>
<evidence type="ECO:0000256" key="4">
    <source>
        <dbReference type="SAM" id="MobiDB-lite"/>
    </source>
</evidence>
<gene>
    <name evidence="7" type="primary">106668418</name>
</gene>
<feature type="domain" description="DRBM" evidence="6">
    <location>
        <begin position="195"/>
        <end position="313"/>
    </location>
</feature>
<feature type="domain" description="DRBM" evidence="6">
    <location>
        <begin position="342"/>
        <end position="410"/>
    </location>
</feature>
<dbReference type="FunFam" id="3.30.160.20:FF:000007">
    <property type="entry name" value="Double-stranded RNA-binding protein Staufen homolog 1"/>
    <property type="match status" value="2"/>
</dbReference>
<dbReference type="Gene3D" id="3.30.160.20">
    <property type="match status" value="5"/>
</dbReference>
<dbReference type="OrthoDB" id="10037267at2759"/>
<feature type="compositionally biased region" description="Polar residues" evidence="4">
    <location>
        <begin position="75"/>
        <end position="102"/>
    </location>
</feature>
<dbReference type="GO" id="GO:0032839">
    <property type="term" value="C:dendrite cytoplasm"/>
    <property type="evidence" value="ECO:0007669"/>
    <property type="project" value="GOC"/>
</dbReference>
<keyword evidence="5" id="KW-0732">Signal</keyword>
<feature type="region of interest" description="Disordered" evidence="4">
    <location>
        <begin position="174"/>
        <end position="193"/>
    </location>
</feature>
<dbReference type="GO" id="GO:0010494">
    <property type="term" value="C:cytoplasmic stress granule"/>
    <property type="evidence" value="ECO:0007669"/>
    <property type="project" value="TreeGrafter"/>
</dbReference>
<dbReference type="GO" id="GO:0010468">
    <property type="term" value="P:regulation of gene expression"/>
    <property type="evidence" value="ECO:0007669"/>
    <property type="project" value="UniProtKB-ARBA"/>
</dbReference>
<feature type="signal peptide" evidence="5">
    <location>
        <begin position="1"/>
        <end position="36"/>
    </location>
</feature>
<dbReference type="PANTHER" id="PTHR46054:SF3">
    <property type="entry name" value="MATERNAL EFFECT PROTEIN STAUFEN"/>
    <property type="match status" value="1"/>
</dbReference>
<dbReference type="GO" id="GO:0035418">
    <property type="term" value="P:protein localization to synapse"/>
    <property type="evidence" value="ECO:0007669"/>
    <property type="project" value="TreeGrafter"/>
</dbReference>
<dbReference type="GO" id="GO:0003729">
    <property type="term" value="F:mRNA binding"/>
    <property type="evidence" value="ECO:0007669"/>
    <property type="project" value="TreeGrafter"/>
</dbReference>
<dbReference type="Pfam" id="PF16482">
    <property type="entry name" value="Staufen_C"/>
    <property type="match status" value="1"/>
</dbReference>
<dbReference type="KEGG" id="clec:106668418"/>
<feature type="domain" description="DRBM" evidence="6">
    <location>
        <begin position="632"/>
        <end position="699"/>
    </location>
</feature>
<keyword evidence="8" id="KW-1185">Reference proteome</keyword>
<feature type="domain" description="DRBM" evidence="6">
    <location>
        <begin position="467"/>
        <end position="535"/>
    </location>
</feature>
<dbReference type="InterPro" id="IPR032478">
    <property type="entry name" value="Staufen_C"/>
</dbReference>
<reference evidence="7" key="1">
    <citation type="submission" date="2022-01" db="UniProtKB">
        <authorList>
            <consortium name="EnsemblMetazoa"/>
        </authorList>
    </citation>
    <scope>IDENTIFICATION</scope>
</reference>
<evidence type="ECO:0000256" key="1">
    <source>
        <dbReference type="ARBA" id="ARBA00022737"/>
    </source>
</evidence>
<dbReference type="CDD" id="cd19857">
    <property type="entry name" value="DSRM_STAU_rpt1"/>
    <property type="match status" value="1"/>
</dbReference>
<dbReference type="Proteomes" id="UP000494040">
    <property type="component" value="Unassembled WGS sequence"/>
</dbReference>
<dbReference type="PANTHER" id="PTHR46054">
    <property type="entry name" value="MATERNAL EFFECT PROTEIN STAUFEN"/>
    <property type="match status" value="1"/>
</dbReference>
<evidence type="ECO:0000259" key="6">
    <source>
        <dbReference type="PROSITE" id="PS50137"/>
    </source>
</evidence>
<evidence type="ECO:0000256" key="5">
    <source>
        <dbReference type="SAM" id="SignalP"/>
    </source>
</evidence>
<dbReference type="FunCoup" id="A0A7E4RV00">
    <property type="interactions" value="500"/>
</dbReference>
<organism evidence="7 8">
    <name type="scientific">Cimex lectularius</name>
    <name type="common">Bed bug</name>
    <name type="synonym">Acanthia lectularia</name>
    <dbReference type="NCBI Taxonomy" id="79782"/>
    <lineage>
        <taxon>Eukaryota</taxon>
        <taxon>Metazoa</taxon>
        <taxon>Ecdysozoa</taxon>
        <taxon>Arthropoda</taxon>
        <taxon>Hexapoda</taxon>
        <taxon>Insecta</taxon>
        <taxon>Pterygota</taxon>
        <taxon>Neoptera</taxon>
        <taxon>Paraneoptera</taxon>
        <taxon>Hemiptera</taxon>
        <taxon>Heteroptera</taxon>
        <taxon>Panheteroptera</taxon>
        <taxon>Cimicomorpha</taxon>
        <taxon>Cimicidae</taxon>
        <taxon>Cimex</taxon>
    </lineage>
</organism>
<dbReference type="CDD" id="cd19859">
    <property type="entry name" value="DSRM_STAU_rpt3"/>
    <property type="match status" value="1"/>
</dbReference>
<feature type="domain" description="DRBM" evidence="6">
    <location>
        <begin position="109"/>
        <end position="176"/>
    </location>
</feature>
<keyword evidence="1" id="KW-0677">Repeat</keyword>
<dbReference type="PROSITE" id="PS50137">
    <property type="entry name" value="DS_RBD"/>
    <property type="match status" value="5"/>
</dbReference>
<dbReference type="InParanoid" id="A0A7E4RV00"/>
<sequence length="745" mass="82141">MITSSHQQSHTVGQRPSGGLCKHLLLLMLSICFTNATYYNVEVNVHDLKGIFGDKWCTTGHLAMAPTAPIIMQDSHVSSTATETSESNGQSEQVQQSNSEASNLEKDKTPMCLVNELARYNKIEHQYRLTNEEGPPHKKKFTVTLKFGNEEYTADGASIKKAQHAAASIALKNTQYDHPPPKSSRNQRGNKGHITPTVELNALAMKRGEPTVYTLVESPQYGEHYNGFVTYHSHRGMYTQAYNNHYNYGYGRGGKTHFRGGYTPRVDPRFYSGKPALYKVVVKVGERSFTGEGVTSQAARHDAASKALQILLSLPIDEYATRNATCGGEGFTDSETTTEIKSPISLVHEIALKRNLNVLFEVIGEKGQPHMRTFVTRCSVGENFESIGEGNGKKVSKKRAAEKMLELLRTLPPTTNVAATGFMGSLGRIKKKSNSSKKKSRNLIKDTNTATVQTNQKYEPESVEDMNPISRLMQIQQAKREKEPVYTLMEERGIPRRREFVMEVKMGEHSFIGSGPNKKMAKRNAAEGLLQQLGYSSSTLTRTGQPLPQHNKQVRFSDEKTTPQGGSVGRQLVPGLLLMNDNKAANGNPHTPNKVNIKTTAMIAKEYLSNGNSPTADALAGHKRAKAGSAVRPTEQLRYLAQVLNFQVQFSDFPKGNHSEYLSLVSLDTDPPQVCHGSGSTTELSHDQAALNALRSLSEMGLDSISPAKKEQQTVTLPQGKQPENLYINLGNAMVKDDTPYINGK</sequence>
<dbReference type="VEuPathDB" id="VectorBase:LOC106668418"/>
<feature type="region of interest" description="Disordered" evidence="4">
    <location>
        <begin position="429"/>
        <end position="449"/>
    </location>
</feature>
<dbReference type="CDD" id="cd19861">
    <property type="entry name" value="DSRM_STAU_rpt5"/>
    <property type="match status" value="1"/>
</dbReference>